<dbReference type="InterPro" id="IPR001279">
    <property type="entry name" value="Metallo-B-lactamas"/>
</dbReference>
<sequence>MSLSDTTVTRIASLGSGSKGNATLIASREALIMVDCGLGIRDATARMARLGIAPDALDAILLTHEHGDHIRGVKSLARRYDIPVYGTAGTWLGGKLEPISDYRFIVPEKPFSIADLDIDPVTVPHDAREPVQFVVTAGQHRIGLLTDLGHVTPHIRQRFTGCDALFLECNHDLRMLAEGPYPFVLKRRVGGDWGHLANTQAKELLAFWGTDRLQHIVASHLSDKNNLPELAFDALRPLLDGAEERLHISTQTHGIEWQTLS</sequence>
<accession>A0A348HFS3</accession>
<dbReference type="RefSeq" id="WP_027705999.1">
    <property type="nucleotide sequence ID" value="NZ_AP018933.1"/>
</dbReference>
<dbReference type="InterPro" id="IPR052533">
    <property type="entry name" value="WalJ/YycJ-like"/>
</dbReference>
<dbReference type="EMBL" id="AP018933">
    <property type="protein sequence ID" value="BBG30475.1"/>
    <property type="molecule type" value="Genomic_DNA"/>
</dbReference>
<dbReference type="AlphaFoldDB" id="A0A348HFS3"/>
<evidence type="ECO:0000313" key="3">
    <source>
        <dbReference type="Proteomes" id="UP000267342"/>
    </source>
</evidence>
<dbReference type="KEGG" id="zpl:ZBT109_1721"/>
<reference evidence="2 3" key="1">
    <citation type="submission" date="2018-09" db="EMBL/GenBank/DDBJ databases">
        <title>Zymobacter palmae IAM14233 (=T109) whole genome analysis.</title>
        <authorList>
            <person name="Yanase H."/>
        </authorList>
    </citation>
    <scope>NUCLEOTIDE SEQUENCE [LARGE SCALE GENOMIC DNA]</scope>
    <source>
        <strain evidence="2 3">IAM14233</strain>
    </source>
</reference>
<protein>
    <submittedName>
        <fullName evidence="2">Metal-dependent hydrolases of the beta-lactamase</fullName>
    </submittedName>
</protein>
<dbReference type="GO" id="GO:0016787">
    <property type="term" value="F:hydrolase activity"/>
    <property type="evidence" value="ECO:0007669"/>
    <property type="project" value="UniProtKB-KW"/>
</dbReference>
<dbReference type="Gene3D" id="3.60.15.10">
    <property type="entry name" value="Ribonuclease Z/Hydroxyacylglutathione hydrolase-like"/>
    <property type="match status" value="1"/>
</dbReference>
<keyword evidence="2" id="KW-0378">Hydrolase</keyword>
<evidence type="ECO:0000313" key="2">
    <source>
        <dbReference type="EMBL" id="BBG30475.1"/>
    </source>
</evidence>
<dbReference type="InterPro" id="IPR036866">
    <property type="entry name" value="RibonucZ/Hydroxyglut_hydro"/>
</dbReference>
<dbReference type="Pfam" id="PF12706">
    <property type="entry name" value="Lactamase_B_2"/>
    <property type="match status" value="1"/>
</dbReference>
<dbReference type="STRING" id="1123510.GCA_000620025_00910"/>
<organism evidence="2 3">
    <name type="scientific">Zymobacter palmae</name>
    <dbReference type="NCBI Taxonomy" id="33074"/>
    <lineage>
        <taxon>Bacteria</taxon>
        <taxon>Pseudomonadati</taxon>
        <taxon>Pseudomonadota</taxon>
        <taxon>Gammaproteobacteria</taxon>
        <taxon>Oceanospirillales</taxon>
        <taxon>Halomonadaceae</taxon>
        <taxon>Zymobacter group</taxon>
        <taxon>Zymobacter</taxon>
    </lineage>
</organism>
<dbReference type="SMART" id="SM00849">
    <property type="entry name" value="Lactamase_B"/>
    <property type="match status" value="1"/>
</dbReference>
<gene>
    <name evidence="2" type="ORF">ZBT109_1721</name>
</gene>
<name>A0A348HFS3_9GAMM</name>
<feature type="domain" description="Metallo-beta-lactamase" evidence="1">
    <location>
        <begin position="19"/>
        <end position="193"/>
    </location>
</feature>
<dbReference type="SUPFAM" id="SSF56281">
    <property type="entry name" value="Metallo-hydrolase/oxidoreductase"/>
    <property type="match status" value="1"/>
</dbReference>
<proteinExistence type="predicted"/>
<dbReference type="PANTHER" id="PTHR47619:SF1">
    <property type="entry name" value="EXODEOXYRIBONUCLEASE WALJ"/>
    <property type="match status" value="1"/>
</dbReference>
<keyword evidence="3" id="KW-1185">Reference proteome</keyword>
<dbReference type="OrthoDB" id="9803916at2"/>
<evidence type="ECO:0000259" key="1">
    <source>
        <dbReference type="SMART" id="SM00849"/>
    </source>
</evidence>
<dbReference type="PANTHER" id="PTHR47619">
    <property type="entry name" value="METALLO-HYDROLASE YYCJ-RELATED"/>
    <property type="match status" value="1"/>
</dbReference>
<dbReference type="Proteomes" id="UP000267342">
    <property type="component" value="Chromosome"/>
</dbReference>